<evidence type="ECO:0000313" key="6">
    <source>
        <dbReference type="Proteomes" id="UP000249198"/>
    </source>
</evidence>
<dbReference type="InterPro" id="IPR009057">
    <property type="entry name" value="Homeodomain-like_sf"/>
</dbReference>
<dbReference type="InterPro" id="IPR018060">
    <property type="entry name" value="HTH_AraC"/>
</dbReference>
<dbReference type="PANTHER" id="PTHR43280:SF27">
    <property type="entry name" value="TRANSCRIPTIONAL REGULATOR MTLR"/>
    <property type="match status" value="1"/>
</dbReference>
<proteinExistence type="predicted"/>
<evidence type="ECO:0000313" key="5">
    <source>
        <dbReference type="EMBL" id="PZP25554.1"/>
    </source>
</evidence>
<dbReference type="InterPro" id="IPR018062">
    <property type="entry name" value="HTH_AraC-typ_CS"/>
</dbReference>
<sequence>MLSRRRRIQVAAEGPLLFRAAEEFAGGALQSGGQSLLCSWQRIRRSSVDEETRRTREVVERYHQCWMALDVDGVMALYHPDIEYYDFFNNLRIPFDALRDYVRTAMPHSPQQHIEHTDRIRVDGDTAFIQYCSRLTLRRSGRLASFRASEAITVRDGLIWRVHEYATAVREENVGAGAEAPTAKIQRLGLSSVQVRLMLLDLEQYFASEKPYLASDLDLSKVAADTGYSRNQVSYLLNQMLGVSFYQYVNRARVDHLLERLGEEDAGRIDELAFAVGFNSLSVFYRCFRERTGLPPRGYLRQLNSARTRADDPHADAP</sequence>
<accession>A0A2W5D702</accession>
<feature type="domain" description="HTH araC/xylS-type" evidence="4">
    <location>
        <begin position="203"/>
        <end position="302"/>
    </location>
</feature>
<dbReference type="SUPFAM" id="SSF46689">
    <property type="entry name" value="Homeodomain-like"/>
    <property type="match status" value="1"/>
</dbReference>
<dbReference type="GO" id="GO:0009893">
    <property type="term" value="P:positive regulation of metabolic process"/>
    <property type="evidence" value="ECO:0007669"/>
    <property type="project" value="UniProtKB-ARBA"/>
</dbReference>
<gene>
    <name evidence="5" type="ORF">DI599_04800</name>
</gene>
<evidence type="ECO:0000256" key="2">
    <source>
        <dbReference type="ARBA" id="ARBA00023125"/>
    </source>
</evidence>
<dbReference type="InterPro" id="IPR032710">
    <property type="entry name" value="NTF2-like_dom_sf"/>
</dbReference>
<dbReference type="GO" id="GO:0003700">
    <property type="term" value="F:DNA-binding transcription factor activity"/>
    <property type="evidence" value="ECO:0007669"/>
    <property type="project" value="InterPro"/>
</dbReference>
<reference evidence="5 6" key="1">
    <citation type="submission" date="2017-08" db="EMBL/GenBank/DDBJ databases">
        <title>Infants hospitalized years apart are colonized by the same room-sourced microbial strains.</title>
        <authorList>
            <person name="Brooks B."/>
            <person name="Olm M.R."/>
            <person name="Firek B.A."/>
            <person name="Baker R."/>
            <person name="Thomas B.C."/>
            <person name="Morowitz M.J."/>
            <person name="Banfield J.F."/>
        </authorList>
    </citation>
    <scope>NUCLEOTIDE SEQUENCE [LARGE SCALE GENOMIC DNA]</scope>
    <source>
        <strain evidence="5">S2_009_000_R2_77</strain>
    </source>
</reference>
<dbReference type="PROSITE" id="PS01124">
    <property type="entry name" value="HTH_ARAC_FAMILY_2"/>
    <property type="match status" value="1"/>
</dbReference>
<dbReference type="AlphaFoldDB" id="A0A2W5D702"/>
<dbReference type="SMART" id="SM00342">
    <property type="entry name" value="HTH_ARAC"/>
    <property type="match status" value="1"/>
</dbReference>
<dbReference type="Pfam" id="PF12833">
    <property type="entry name" value="HTH_18"/>
    <property type="match status" value="1"/>
</dbReference>
<dbReference type="SUPFAM" id="SSF54427">
    <property type="entry name" value="NTF2-like"/>
    <property type="match status" value="1"/>
</dbReference>
<dbReference type="Pfam" id="PF12680">
    <property type="entry name" value="SnoaL_2"/>
    <property type="match status" value="1"/>
</dbReference>
<dbReference type="PANTHER" id="PTHR43280">
    <property type="entry name" value="ARAC-FAMILY TRANSCRIPTIONAL REGULATOR"/>
    <property type="match status" value="1"/>
</dbReference>
<dbReference type="EMBL" id="QFOH01000005">
    <property type="protein sequence ID" value="PZP25554.1"/>
    <property type="molecule type" value="Genomic_DNA"/>
</dbReference>
<evidence type="ECO:0000256" key="1">
    <source>
        <dbReference type="ARBA" id="ARBA00023015"/>
    </source>
</evidence>
<dbReference type="InterPro" id="IPR037401">
    <property type="entry name" value="SnoaL-like"/>
</dbReference>
<evidence type="ECO:0000256" key="3">
    <source>
        <dbReference type="ARBA" id="ARBA00023163"/>
    </source>
</evidence>
<evidence type="ECO:0000259" key="4">
    <source>
        <dbReference type="PROSITE" id="PS01124"/>
    </source>
</evidence>
<comment type="caution">
    <text evidence="5">The sequence shown here is derived from an EMBL/GenBank/DDBJ whole genome shotgun (WGS) entry which is preliminary data.</text>
</comment>
<dbReference type="Gene3D" id="3.10.450.50">
    <property type="match status" value="1"/>
</dbReference>
<dbReference type="PROSITE" id="PS00041">
    <property type="entry name" value="HTH_ARAC_FAMILY_1"/>
    <property type="match status" value="1"/>
</dbReference>
<keyword evidence="3" id="KW-0804">Transcription</keyword>
<keyword evidence="2" id="KW-0238">DNA-binding</keyword>
<name>A0A2W5D702_9PSED</name>
<organism evidence="5 6">
    <name type="scientific">Pseudomonas kuykendallii</name>
    <dbReference type="NCBI Taxonomy" id="1007099"/>
    <lineage>
        <taxon>Bacteria</taxon>
        <taxon>Pseudomonadati</taxon>
        <taxon>Pseudomonadota</taxon>
        <taxon>Gammaproteobacteria</taxon>
        <taxon>Pseudomonadales</taxon>
        <taxon>Pseudomonadaceae</taxon>
        <taxon>Pseudomonas</taxon>
    </lineage>
</organism>
<protein>
    <submittedName>
        <fullName evidence="5">DUF4440 domain-containing protein</fullName>
    </submittedName>
</protein>
<dbReference type="GO" id="GO:0043565">
    <property type="term" value="F:sequence-specific DNA binding"/>
    <property type="evidence" value="ECO:0007669"/>
    <property type="project" value="InterPro"/>
</dbReference>
<dbReference type="Gene3D" id="1.10.10.60">
    <property type="entry name" value="Homeodomain-like"/>
    <property type="match status" value="2"/>
</dbReference>
<keyword evidence="1" id="KW-0805">Transcription regulation</keyword>
<dbReference type="Proteomes" id="UP000249198">
    <property type="component" value="Unassembled WGS sequence"/>
</dbReference>